<comment type="caution">
    <text evidence="7">The sequence shown here is derived from an EMBL/GenBank/DDBJ whole genome shotgun (WGS) entry which is preliminary data.</text>
</comment>
<dbReference type="PANTHER" id="PTHR42794">
    <property type="entry name" value="HEMIN IMPORT ATP-BINDING PROTEIN HMUV"/>
    <property type="match status" value="1"/>
</dbReference>
<dbReference type="GO" id="GO:0005524">
    <property type="term" value="F:ATP binding"/>
    <property type="evidence" value="ECO:0007669"/>
    <property type="project" value="UniProtKB-KW"/>
</dbReference>
<dbReference type="Pfam" id="PF00005">
    <property type="entry name" value="ABC_tran"/>
    <property type="match status" value="1"/>
</dbReference>
<keyword evidence="8" id="KW-1185">Reference proteome</keyword>
<dbReference type="RefSeq" id="WP_189640426.1">
    <property type="nucleotide sequence ID" value="NZ_BMZF01000004.1"/>
</dbReference>
<evidence type="ECO:0000256" key="4">
    <source>
        <dbReference type="ARBA" id="ARBA00022967"/>
    </source>
</evidence>
<accession>A0ABQ3D6D8</accession>
<evidence type="ECO:0000256" key="5">
    <source>
        <dbReference type="ARBA" id="ARBA00037066"/>
    </source>
</evidence>
<dbReference type="InterPro" id="IPR003593">
    <property type="entry name" value="AAA+_ATPase"/>
</dbReference>
<proteinExistence type="predicted"/>
<keyword evidence="1" id="KW-0813">Transport</keyword>
<dbReference type="Proteomes" id="UP000634455">
    <property type="component" value="Unassembled WGS sequence"/>
</dbReference>
<gene>
    <name evidence="7" type="primary">hmuV</name>
    <name evidence="7" type="ORF">GCM10008927_18500</name>
</gene>
<dbReference type="SUPFAM" id="SSF52540">
    <property type="entry name" value="P-loop containing nucleoside triphosphate hydrolases"/>
    <property type="match status" value="1"/>
</dbReference>
<dbReference type="InterPro" id="IPR027417">
    <property type="entry name" value="P-loop_NTPase"/>
</dbReference>
<evidence type="ECO:0000259" key="6">
    <source>
        <dbReference type="PROSITE" id="PS50893"/>
    </source>
</evidence>
<keyword evidence="2" id="KW-0547">Nucleotide-binding</keyword>
<evidence type="ECO:0000313" key="8">
    <source>
        <dbReference type="Proteomes" id="UP000634455"/>
    </source>
</evidence>
<dbReference type="PROSITE" id="PS50893">
    <property type="entry name" value="ABC_TRANSPORTER_2"/>
    <property type="match status" value="1"/>
</dbReference>
<evidence type="ECO:0000256" key="1">
    <source>
        <dbReference type="ARBA" id="ARBA00022448"/>
    </source>
</evidence>
<reference evidence="8" key="1">
    <citation type="journal article" date="2019" name="Int. J. Syst. Evol. Microbiol.">
        <title>The Global Catalogue of Microorganisms (GCM) 10K type strain sequencing project: providing services to taxonomists for standard genome sequencing and annotation.</title>
        <authorList>
            <consortium name="The Broad Institute Genomics Platform"/>
            <consortium name="The Broad Institute Genome Sequencing Center for Infectious Disease"/>
            <person name="Wu L."/>
            <person name="Ma J."/>
        </authorList>
    </citation>
    <scope>NUCLEOTIDE SEQUENCE [LARGE SCALE GENOMIC DNA]</scope>
    <source>
        <strain evidence="8">KCTC 32465</strain>
    </source>
</reference>
<dbReference type="Gene3D" id="3.40.50.300">
    <property type="entry name" value="P-loop containing nucleotide triphosphate hydrolases"/>
    <property type="match status" value="1"/>
</dbReference>
<evidence type="ECO:0000256" key="3">
    <source>
        <dbReference type="ARBA" id="ARBA00022840"/>
    </source>
</evidence>
<keyword evidence="4" id="KW-1278">Translocase</keyword>
<dbReference type="InterPro" id="IPR003439">
    <property type="entry name" value="ABC_transporter-like_ATP-bd"/>
</dbReference>
<dbReference type="CDD" id="cd03214">
    <property type="entry name" value="ABC_Iron-Siderophores_B12_Hemin"/>
    <property type="match status" value="1"/>
</dbReference>
<keyword evidence="3 7" id="KW-0067">ATP-binding</keyword>
<feature type="domain" description="ABC transporter" evidence="6">
    <location>
        <begin position="2"/>
        <end position="240"/>
    </location>
</feature>
<organism evidence="7 8">
    <name type="scientific">Paramylibacter ulvae</name>
    <dbReference type="NCBI Taxonomy" id="1651968"/>
    <lineage>
        <taxon>Bacteria</taxon>
        <taxon>Pseudomonadati</taxon>
        <taxon>Pseudomonadota</taxon>
        <taxon>Alphaproteobacteria</taxon>
        <taxon>Rhodobacterales</taxon>
        <taxon>Paracoccaceae</taxon>
        <taxon>Paramylibacter</taxon>
    </lineage>
</organism>
<dbReference type="SMART" id="SM00382">
    <property type="entry name" value="AAA"/>
    <property type="match status" value="1"/>
</dbReference>
<comment type="function">
    <text evidence="5">Part of the ABC transporter complex HmuTUV involved in hemin import. Responsible for energy coupling to the transport system.</text>
</comment>
<sequence length="262" mass="28097">MITGRNLSLAFGNTPILRGANIDVPFGKLVAVCGPNGAGKSTVLSVLAGEQKHYQGDVYFGDDALANLTPRQLSRRRAVLEQSPSLSANFCVDELVRLSIPMELPPRDTDVMVRNILGQLGLSEFAKRRVDNLSGGQRHRAHLARVLAQVYANQTLFGAGYLFLDEPTASLDILHQIAVMKIARSAAQNGVGVLVVLHDLNLAAAFADDIVMVNGGKTVAAGSVGQVFQSKLLSQIYETPINVDKHSSGRLVIYPELQDLAG</sequence>
<dbReference type="EMBL" id="BMZF01000004">
    <property type="protein sequence ID" value="GHA53021.1"/>
    <property type="molecule type" value="Genomic_DNA"/>
</dbReference>
<evidence type="ECO:0000313" key="7">
    <source>
        <dbReference type="EMBL" id="GHA53021.1"/>
    </source>
</evidence>
<protein>
    <submittedName>
        <fullName evidence="7">Hemin import ATP-binding protein HmuV</fullName>
    </submittedName>
</protein>
<evidence type="ECO:0000256" key="2">
    <source>
        <dbReference type="ARBA" id="ARBA00022741"/>
    </source>
</evidence>
<dbReference type="PANTHER" id="PTHR42794:SF1">
    <property type="entry name" value="HEMIN IMPORT ATP-BINDING PROTEIN HMUV"/>
    <property type="match status" value="1"/>
</dbReference>
<name>A0ABQ3D6D8_9RHOB</name>